<gene>
    <name evidence="2" type="ORF">EJ08DRAFT_384111</name>
</gene>
<organism evidence="2 3">
    <name type="scientific">Tothia fuscella</name>
    <dbReference type="NCBI Taxonomy" id="1048955"/>
    <lineage>
        <taxon>Eukaryota</taxon>
        <taxon>Fungi</taxon>
        <taxon>Dikarya</taxon>
        <taxon>Ascomycota</taxon>
        <taxon>Pezizomycotina</taxon>
        <taxon>Dothideomycetes</taxon>
        <taxon>Pleosporomycetidae</taxon>
        <taxon>Venturiales</taxon>
        <taxon>Cylindrosympodiaceae</taxon>
        <taxon>Tothia</taxon>
    </lineage>
</organism>
<sequence>MSQNRSIKDFFRPQPPNKKPNANDCNVYDGDVIVVAPPVDPSKRRKIWSPKTTVRIQSSSRRATASPTPTPLAKSRSPRSNVPKEAGTTPQREEPVPKSRKYPPPIQPPDKLKDSECRGDDNELEIAPIVSANNNTITDQADSSIRSSMESVHPRPQSSDITNAGASFASLCSSQSAASKRVVSHGEEVVKGSDTDTASDSELEDISSILNRGKTNASRSKIPVNGSIQKSPMSVRTQRSFDSRAFSNMKKPRKAYQNSLAVIVAKTRETSAKQAKVEEIKAQLQKQASPDTPSPALLNREDISSLLDGAQSAGEEGQSRRVIDALARTDALETREVWHFFGPPPKTWMSVHFPSMSMNSLRYSEIFNDPARRKENFLSGDITDLASKVELPPELLRWMLDQVCIEKSSNLVWAYIQTLKAVPQQIDSLCTPAAIQLIFRAVGVRPLALNTMSLVTPTEVVLDCKPNVHGNNLSLVIDLLGALATSLSIDSQVLAINLLIRASFDEGVLIDGDLCVRIQETLATLIEAIPEQLFDDVSHNIGKSLYSSIASPILRYQLVAQFPCHTQQTHSFRRRLALAFALSSPRWLNDDMTKPNIIFHILSSISDSPVYKIRPTTDYVVLRATLNLLDIAIDMGFTDFSSQTNVKSSPAPQTKYGMPKKEEDPRETKFNEDIDKVAQEIRAITSRIIDTGATQMRRTEAKSAADRIIQRLECAVRTKGKKPTDLFSLKPAGDSGLMDSWVGKQPKKEEEEEAVNGEGIIIDA</sequence>
<protein>
    <submittedName>
        <fullName evidence="2">Uncharacterized protein</fullName>
    </submittedName>
</protein>
<feature type="compositionally biased region" description="Polar residues" evidence="1">
    <location>
        <begin position="131"/>
        <end position="163"/>
    </location>
</feature>
<comment type="caution">
    <text evidence="2">The sequence shown here is derived from an EMBL/GenBank/DDBJ whole genome shotgun (WGS) entry which is preliminary data.</text>
</comment>
<feature type="compositionally biased region" description="Polar residues" evidence="1">
    <location>
        <begin position="208"/>
        <end position="219"/>
    </location>
</feature>
<feature type="compositionally biased region" description="Basic and acidic residues" evidence="1">
    <location>
        <begin position="659"/>
        <end position="669"/>
    </location>
</feature>
<evidence type="ECO:0000256" key="1">
    <source>
        <dbReference type="SAM" id="MobiDB-lite"/>
    </source>
</evidence>
<feature type="compositionally biased region" description="Basic and acidic residues" evidence="1">
    <location>
        <begin position="185"/>
        <end position="194"/>
    </location>
</feature>
<name>A0A9P4NL16_9PEZI</name>
<reference evidence="2" key="1">
    <citation type="journal article" date="2020" name="Stud. Mycol.">
        <title>101 Dothideomycetes genomes: a test case for predicting lifestyles and emergence of pathogens.</title>
        <authorList>
            <person name="Haridas S."/>
            <person name="Albert R."/>
            <person name="Binder M."/>
            <person name="Bloem J."/>
            <person name="Labutti K."/>
            <person name="Salamov A."/>
            <person name="Andreopoulos B."/>
            <person name="Baker S."/>
            <person name="Barry K."/>
            <person name="Bills G."/>
            <person name="Bluhm B."/>
            <person name="Cannon C."/>
            <person name="Castanera R."/>
            <person name="Culley D."/>
            <person name="Daum C."/>
            <person name="Ezra D."/>
            <person name="Gonzalez J."/>
            <person name="Henrissat B."/>
            <person name="Kuo A."/>
            <person name="Liang C."/>
            <person name="Lipzen A."/>
            <person name="Lutzoni F."/>
            <person name="Magnuson J."/>
            <person name="Mondo S."/>
            <person name="Nolan M."/>
            <person name="Ohm R."/>
            <person name="Pangilinan J."/>
            <person name="Park H.-J."/>
            <person name="Ramirez L."/>
            <person name="Alfaro M."/>
            <person name="Sun H."/>
            <person name="Tritt A."/>
            <person name="Yoshinaga Y."/>
            <person name="Zwiers L.-H."/>
            <person name="Turgeon B."/>
            <person name="Goodwin S."/>
            <person name="Spatafora J."/>
            <person name="Crous P."/>
            <person name="Grigoriev I."/>
        </authorList>
    </citation>
    <scope>NUCLEOTIDE SEQUENCE</scope>
    <source>
        <strain evidence="2">CBS 130266</strain>
    </source>
</reference>
<feature type="region of interest" description="Disordered" evidence="1">
    <location>
        <begin position="643"/>
        <end position="669"/>
    </location>
</feature>
<feature type="region of interest" description="Disordered" evidence="1">
    <location>
        <begin position="723"/>
        <end position="764"/>
    </location>
</feature>
<dbReference type="AlphaFoldDB" id="A0A9P4NL16"/>
<proteinExistence type="predicted"/>
<feature type="region of interest" description="Disordered" evidence="1">
    <location>
        <begin position="185"/>
        <end position="238"/>
    </location>
</feature>
<feature type="compositionally biased region" description="Polar residues" evidence="1">
    <location>
        <begin position="50"/>
        <end position="67"/>
    </location>
</feature>
<evidence type="ECO:0000313" key="2">
    <source>
        <dbReference type="EMBL" id="KAF2425814.1"/>
    </source>
</evidence>
<dbReference type="OrthoDB" id="5350396at2759"/>
<keyword evidence="3" id="KW-1185">Reference proteome</keyword>
<feature type="compositionally biased region" description="Basic and acidic residues" evidence="1">
    <location>
        <begin position="1"/>
        <end position="11"/>
    </location>
</feature>
<feature type="region of interest" description="Disordered" evidence="1">
    <location>
        <begin position="1"/>
        <end position="163"/>
    </location>
</feature>
<feature type="compositionally biased region" description="Polar residues" evidence="1">
    <location>
        <begin position="226"/>
        <end position="238"/>
    </location>
</feature>
<dbReference type="Proteomes" id="UP000800235">
    <property type="component" value="Unassembled WGS sequence"/>
</dbReference>
<accession>A0A9P4NL16</accession>
<evidence type="ECO:0000313" key="3">
    <source>
        <dbReference type="Proteomes" id="UP000800235"/>
    </source>
</evidence>
<feature type="compositionally biased region" description="Basic and acidic residues" evidence="1">
    <location>
        <begin position="110"/>
        <end position="121"/>
    </location>
</feature>
<feature type="compositionally biased region" description="Polar residues" evidence="1">
    <location>
        <begin position="643"/>
        <end position="652"/>
    </location>
</feature>
<dbReference type="EMBL" id="MU007067">
    <property type="protein sequence ID" value="KAF2425814.1"/>
    <property type="molecule type" value="Genomic_DNA"/>
</dbReference>